<dbReference type="Proteomes" id="UP000789752">
    <property type="component" value="Unassembled WGS sequence"/>
</dbReference>
<dbReference type="RefSeq" id="WP_228982839.1">
    <property type="nucleotide sequence ID" value="NZ_CAJQYY010000034.1"/>
</dbReference>
<dbReference type="EMBL" id="CAJQYY010000034">
    <property type="protein sequence ID" value="CAG4920343.1"/>
    <property type="molecule type" value="Genomic_DNA"/>
</dbReference>
<proteinExistence type="predicted"/>
<organism evidence="1 2">
    <name type="scientific">Paraburkholderia gardini</name>
    <dbReference type="NCBI Taxonomy" id="2823469"/>
    <lineage>
        <taxon>Bacteria</taxon>
        <taxon>Pseudomonadati</taxon>
        <taxon>Pseudomonadota</taxon>
        <taxon>Betaproteobacteria</taxon>
        <taxon>Burkholderiales</taxon>
        <taxon>Burkholderiaceae</taxon>
        <taxon>Paraburkholderia</taxon>
    </lineage>
</organism>
<reference evidence="1 2" key="1">
    <citation type="submission" date="2021-04" db="EMBL/GenBank/DDBJ databases">
        <authorList>
            <person name="Vanwijnsberghe S."/>
        </authorList>
    </citation>
    <scope>NUCLEOTIDE SEQUENCE [LARGE SCALE GENOMIC DNA]</scope>
    <source>
        <strain evidence="1 2">LMG 32171</strain>
    </source>
</reference>
<accession>A0ABM8UA85</accession>
<comment type="caution">
    <text evidence="1">The sequence shown here is derived from an EMBL/GenBank/DDBJ whole genome shotgun (WGS) entry which is preliminary data.</text>
</comment>
<name>A0ABM8UA85_9BURK</name>
<sequence length="102" mass="11328">METQELSPSQLLMAEVGELSLVLRGCAKGAEPEIDRSYRALVLLEKMGDRLYLASQFDPDNTIFAEYMADVVTLMNKTAAHIKMLEEAMEVAVEEAAHSTLH</sequence>
<protein>
    <submittedName>
        <fullName evidence="1">Uncharacterized protein</fullName>
    </submittedName>
</protein>
<keyword evidence="2" id="KW-1185">Reference proteome</keyword>
<gene>
    <name evidence="1" type="ORF">R54767_04704</name>
</gene>
<evidence type="ECO:0000313" key="2">
    <source>
        <dbReference type="Proteomes" id="UP000789752"/>
    </source>
</evidence>
<evidence type="ECO:0000313" key="1">
    <source>
        <dbReference type="EMBL" id="CAG4920343.1"/>
    </source>
</evidence>